<gene>
    <name evidence="1" type="ORF">S2091_4518</name>
</gene>
<evidence type="ECO:0000313" key="2">
    <source>
        <dbReference type="Proteomes" id="UP000237839"/>
    </source>
</evidence>
<reference evidence="1 2" key="1">
    <citation type="submission" date="2018-02" db="EMBL/GenBank/DDBJ databases">
        <title>Solimicrobium silvestre gen. nov., sp. nov., isolated from alpine forest soil.</title>
        <authorList>
            <person name="Margesin R."/>
            <person name="Albuquerque L."/>
            <person name="Zhang D.-C."/>
            <person name="Froufe H.J.C."/>
            <person name="Severino R."/>
            <person name="Roxo I."/>
            <person name="Egas C."/>
            <person name="Da Costa M.S."/>
        </authorList>
    </citation>
    <scope>NUCLEOTIDE SEQUENCE [LARGE SCALE GENOMIC DNA]</scope>
    <source>
        <strain evidence="1 2">S20-91</strain>
    </source>
</reference>
<evidence type="ECO:0000313" key="1">
    <source>
        <dbReference type="EMBL" id="PRC90770.1"/>
    </source>
</evidence>
<keyword evidence="2" id="KW-1185">Reference proteome</keyword>
<organism evidence="1 2">
    <name type="scientific">Solimicrobium silvestre</name>
    <dbReference type="NCBI Taxonomy" id="2099400"/>
    <lineage>
        <taxon>Bacteria</taxon>
        <taxon>Pseudomonadati</taxon>
        <taxon>Pseudomonadota</taxon>
        <taxon>Betaproteobacteria</taxon>
        <taxon>Burkholderiales</taxon>
        <taxon>Oxalobacteraceae</taxon>
        <taxon>Solimicrobium</taxon>
    </lineage>
</organism>
<proteinExistence type="predicted"/>
<dbReference type="RefSeq" id="WP_105534242.1">
    <property type="nucleotide sequence ID" value="NZ_PUGF01000036.1"/>
</dbReference>
<dbReference type="EMBL" id="PUGF01000036">
    <property type="protein sequence ID" value="PRC90770.1"/>
    <property type="molecule type" value="Genomic_DNA"/>
</dbReference>
<evidence type="ECO:0008006" key="3">
    <source>
        <dbReference type="Google" id="ProtNLM"/>
    </source>
</evidence>
<dbReference type="OrthoDB" id="8814382at2"/>
<dbReference type="AlphaFoldDB" id="A0A2S9GST0"/>
<comment type="caution">
    <text evidence="1">The sequence shown here is derived from an EMBL/GenBank/DDBJ whole genome shotgun (WGS) entry which is preliminary data.</text>
</comment>
<name>A0A2S9GST0_9BURK</name>
<accession>A0A2S9GST0</accession>
<sequence>MQTFICSLIIIAALLYTANRWMPLKLKQRFMQMLGKTPVVNQSTGGCSSCSSCGNCGSNSTKLAKK</sequence>
<protein>
    <recommendedName>
        <fullName evidence="3">FeoB-associated Cys-rich membrane protein</fullName>
    </recommendedName>
</protein>
<dbReference type="Proteomes" id="UP000237839">
    <property type="component" value="Unassembled WGS sequence"/>
</dbReference>